<name>A0A8S3C0S0_9BILA</name>
<feature type="non-terminal residue" evidence="1">
    <location>
        <position position="1"/>
    </location>
</feature>
<evidence type="ECO:0000313" key="1">
    <source>
        <dbReference type="EMBL" id="CAF4853522.1"/>
    </source>
</evidence>
<protein>
    <submittedName>
        <fullName evidence="1">Uncharacterized protein</fullName>
    </submittedName>
</protein>
<accession>A0A8S3C0S0</accession>
<reference evidence="1" key="1">
    <citation type="submission" date="2021-02" db="EMBL/GenBank/DDBJ databases">
        <authorList>
            <person name="Nowell W R."/>
        </authorList>
    </citation>
    <scope>NUCLEOTIDE SEQUENCE</scope>
</reference>
<evidence type="ECO:0000313" key="2">
    <source>
        <dbReference type="Proteomes" id="UP000681720"/>
    </source>
</evidence>
<sequence length="80" mass="9385">HAPPSISQTILSNIDSFFVYIERLDKSYCCKDDTTCEELIGLIRNDDKKSTMEYYNASTELMLKFSYRNEFLLKSEPYPL</sequence>
<feature type="non-terminal residue" evidence="1">
    <location>
        <position position="80"/>
    </location>
</feature>
<gene>
    <name evidence="1" type="ORF">GIL414_LOCUS49517</name>
</gene>
<dbReference type="Proteomes" id="UP000681720">
    <property type="component" value="Unassembled WGS sequence"/>
</dbReference>
<proteinExistence type="predicted"/>
<comment type="caution">
    <text evidence="1">The sequence shown here is derived from an EMBL/GenBank/DDBJ whole genome shotgun (WGS) entry which is preliminary data.</text>
</comment>
<dbReference type="EMBL" id="CAJOBJ010163005">
    <property type="protein sequence ID" value="CAF4853522.1"/>
    <property type="molecule type" value="Genomic_DNA"/>
</dbReference>
<organism evidence="1 2">
    <name type="scientific">Rotaria magnacalcarata</name>
    <dbReference type="NCBI Taxonomy" id="392030"/>
    <lineage>
        <taxon>Eukaryota</taxon>
        <taxon>Metazoa</taxon>
        <taxon>Spiralia</taxon>
        <taxon>Gnathifera</taxon>
        <taxon>Rotifera</taxon>
        <taxon>Eurotatoria</taxon>
        <taxon>Bdelloidea</taxon>
        <taxon>Philodinida</taxon>
        <taxon>Philodinidae</taxon>
        <taxon>Rotaria</taxon>
    </lineage>
</organism>
<dbReference type="AlphaFoldDB" id="A0A8S3C0S0"/>